<comment type="subcellular location">
    <subcellularLocation>
        <location evidence="1">Cell membrane</location>
        <topology evidence="1">Multi-pass membrane protein</topology>
    </subcellularLocation>
</comment>
<evidence type="ECO:0000256" key="7">
    <source>
        <dbReference type="SAM" id="Phobius"/>
    </source>
</evidence>
<feature type="transmembrane region" description="Helical" evidence="7">
    <location>
        <begin position="128"/>
        <end position="147"/>
    </location>
</feature>
<keyword evidence="3" id="KW-0813">Transport</keyword>
<keyword evidence="5 7" id="KW-1133">Transmembrane helix</keyword>
<name>A0A7X0RTL3_9BACL</name>
<proteinExistence type="inferred from homology"/>
<comment type="similarity">
    <text evidence="2">Belongs to the major facilitator superfamily.</text>
</comment>
<dbReference type="InterPro" id="IPR036259">
    <property type="entry name" value="MFS_trans_sf"/>
</dbReference>
<evidence type="ECO:0000313" key="9">
    <source>
        <dbReference type="EMBL" id="MBB6671944.1"/>
    </source>
</evidence>
<dbReference type="Gene3D" id="1.20.1250.20">
    <property type="entry name" value="MFS general substrate transporter like domains"/>
    <property type="match status" value="1"/>
</dbReference>
<dbReference type="GO" id="GO:0022857">
    <property type="term" value="F:transmembrane transporter activity"/>
    <property type="evidence" value="ECO:0007669"/>
    <property type="project" value="InterPro"/>
</dbReference>
<sequence>MATFFLLIIYLAFISLGLPDSLLGSAWPVMQPDFHAPLETAGMLYMVIAAGTIVSSLASGAVLNRFGTGKVTLVSCIMTAGALLGFSFAPSLGWLVVCAIPLGLGAGSVDAGLNNYVAAHYKAHHMSWLHCFWGVGATAGPLIMAQFISGRSAWREGYMTVACIQFALVIILFFALPLWDRVARAHGAAAGEAQAESGGRAEDGTAQPTKPLRIKGVKLALGAFLFYSGVEATLGLWGSSFLVDQKGLSPAVAAQWVSLYYAGITVGRFMTGFITFKASNRMLIRGGQITALAGAALLLLPLPSGFALAGFMTVGLGLAPIFPCMLHETPVRFGKKHAQSIMGYQMALAYTGSTCLPPLLGYAASHSTVGIFPFFVVLSAAAMWLLSERLNAFLQGAAAPREPGAIEG</sequence>
<evidence type="ECO:0000256" key="3">
    <source>
        <dbReference type="ARBA" id="ARBA00022448"/>
    </source>
</evidence>
<comment type="caution">
    <text evidence="9">The sequence shown here is derived from an EMBL/GenBank/DDBJ whole genome shotgun (WGS) entry which is preliminary data.</text>
</comment>
<dbReference type="AlphaFoldDB" id="A0A7X0RTL3"/>
<feature type="domain" description="Major facilitator superfamily (MFS) profile" evidence="8">
    <location>
        <begin position="5"/>
        <end position="391"/>
    </location>
</feature>
<dbReference type="InterPro" id="IPR051788">
    <property type="entry name" value="MFS_Transporter"/>
</dbReference>
<dbReference type="Pfam" id="PF07690">
    <property type="entry name" value="MFS_1"/>
    <property type="match status" value="1"/>
</dbReference>
<organism evidence="9 10">
    <name type="scientific">Cohnella nanjingensis</name>
    <dbReference type="NCBI Taxonomy" id="1387779"/>
    <lineage>
        <taxon>Bacteria</taxon>
        <taxon>Bacillati</taxon>
        <taxon>Bacillota</taxon>
        <taxon>Bacilli</taxon>
        <taxon>Bacillales</taxon>
        <taxon>Paenibacillaceae</taxon>
        <taxon>Cohnella</taxon>
    </lineage>
</organism>
<evidence type="ECO:0000256" key="4">
    <source>
        <dbReference type="ARBA" id="ARBA00022692"/>
    </source>
</evidence>
<dbReference type="PANTHER" id="PTHR23514:SF3">
    <property type="entry name" value="BYPASS OF STOP CODON PROTEIN 6"/>
    <property type="match status" value="1"/>
</dbReference>
<feature type="transmembrane region" description="Helical" evidence="7">
    <location>
        <begin position="94"/>
        <end position="116"/>
    </location>
</feature>
<dbReference type="SUPFAM" id="SSF103473">
    <property type="entry name" value="MFS general substrate transporter"/>
    <property type="match status" value="1"/>
</dbReference>
<evidence type="ECO:0000256" key="5">
    <source>
        <dbReference type="ARBA" id="ARBA00022989"/>
    </source>
</evidence>
<dbReference type="Proteomes" id="UP000547209">
    <property type="component" value="Unassembled WGS sequence"/>
</dbReference>
<protein>
    <submittedName>
        <fullName evidence="9">MFS transporter</fullName>
    </submittedName>
</protein>
<keyword evidence="10" id="KW-1185">Reference proteome</keyword>
<reference evidence="9 10" key="1">
    <citation type="submission" date="2020-08" db="EMBL/GenBank/DDBJ databases">
        <title>Cohnella phylogeny.</title>
        <authorList>
            <person name="Dunlap C."/>
        </authorList>
    </citation>
    <scope>NUCLEOTIDE SEQUENCE [LARGE SCALE GENOMIC DNA]</scope>
    <source>
        <strain evidence="9 10">DSM 28246</strain>
    </source>
</reference>
<feature type="transmembrane region" description="Helical" evidence="7">
    <location>
        <begin position="159"/>
        <end position="179"/>
    </location>
</feature>
<feature type="transmembrane region" description="Helical" evidence="7">
    <location>
        <begin position="71"/>
        <end position="88"/>
    </location>
</feature>
<dbReference type="GO" id="GO:0005886">
    <property type="term" value="C:plasma membrane"/>
    <property type="evidence" value="ECO:0007669"/>
    <property type="project" value="UniProtKB-SubCell"/>
</dbReference>
<evidence type="ECO:0000256" key="2">
    <source>
        <dbReference type="ARBA" id="ARBA00008335"/>
    </source>
</evidence>
<feature type="transmembrane region" description="Helical" evidence="7">
    <location>
        <begin position="258"/>
        <end position="276"/>
    </location>
</feature>
<dbReference type="PANTHER" id="PTHR23514">
    <property type="entry name" value="BYPASS OF STOP CODON PROTEIN 6"/>
    <property type="match status" value="1"/>
</dbReference>
<evidence type="ECO:0000256" key="1">
    <source>
        <dbReference type="ARBA" id="ARBA00004651"/>
    </source>
</evidence>
<dbReference type="InterPro" id="IPR011701">
    <property type="entry name" value="MFS"/>
</dbReference>
<evidence type="ECO:0000259" key="8">
    <source>
        <dbReference type="PROSITE" id="PS50850"/>
    </source>
</evidence>
<keyword evidence="6 7" id="KW-0472">Membrane</keyword>
<dbReference type="InterPro" id="IPR020846">
    <property type="entry name" value="MFS_dom"/>
</dbReference>
<dbReference type="RefSeq" id="WP_185143420.1">
    <property type="nucleotide sequence ID" value="NZ_JACJVP010000024.1"/>
</dbReference>
<feature type="transmembrane region" description="Helical" evidence="7">
    <location>
        <begin position="347"/>
        <end position="364"/>
    </location>
</feature>
<evidence type="ECO:0000256" key="6">
    <source>
        <dbReference type="ARBA" id="ARBA00023136"/>
    </source>
</evidence>
<dbReference type="PROSITE" id="PS50850">
    <property type="entry name" value="MFS"/>
    <property type="match status" value="1"/>
</dbReference>
<accession>A0A7X0RTL3</accession>
<dbReference type="EMBL" id="JACJVP010000024">
    <property type="protein sequence ID" value="MBB6671944.1"/>
    <property type="molecule type" value="Genomic_DNA"/>
</dbReference>
<gene>
    <name evidence="9" type="ORF">H7C19_14735</name>
</gene>
<feature type="transmembrane region" description="Helical" evidence="7">
    <location>
        <begin position="43"/>
        <end position="64"/>
    </location>
</feature>
<keyword evidence="4 7" id="KW-0812">Transmembrane</keyword>
<feature type="transmembrane region" description="Helical" evidence="7">
    <location>
        <begin position="370"/>
        <end position="386"/>
    </location>
</feature>
<evidence type="ECO:0000313" key="10">
    <source>
        <dbReference type="Proteomes" id="UP000547209"/>
    </source>
</evidence>
<feature type="transmembrane region" description="Helical" evidence="7">
    <location>
        <begin position="219"/>
        <end position="238"/>
    </location>
</feature>